<proteinExistence type="inferred from homology"/>
<protein>
    <recommendedName>
        <fullName evidence="3 9">Nicotinate phosphoribosyltransferase</fullName>
        <ecNumber evidence="3 9">6.3.4.21</ecNumber>
    </recommendedName>
</protein>
<feature type="domain" description="Nicotinate/nicotinamide phosphoribosyltransferase" evidence="10">
    <location>
        <begin position="154"/>
        <end position="357"/>
    </location>
</feature>
<dbReference type="GO" id="GO:0047280">
    <property type="term" value="F:nicotinamide phosphoribosyltransferase activity"/>
    <property type="evidence" value="ECO:0007669"/>
    <property type="project" value="UniProtKB-ARBA"/>
</dbReference>
<dbReference type="Pfam" id="PF17956">
    <property type="entry name" value="NAPRTase_C"/>
    <property type="match status" value="1"/>
</dbReference>
<keyword evidence="5 9" id="KW-0436">Ligase</keyword>
<keyword evidence="13" id="KW-0328">Glycosyltransferase</keyword>
<dbReference type="Proteomes" id="UP000290909">
    <property type="component" value="Chromosome"/>
</dbReference>
<accession>A0A449BIH2</accession>
<evidence type="ECO:0000256" key="2">
    <source>
        <dbReference type="ARBA" id="ARBA00010897"/>
    </source>
</evidence>
<dbReference type="PIRSF" id="PIRSF000484">
    <property type="entry name" value="NAPRT"/>
    <property type="match status" value="1"/>
</dbReference>
<keyword evidence="6 9" id="KW-0662">Pyridine nucleotide biosynthesis</keyword>
<dbReference type="InterPro" id="IPR041525">
    <property type="entry name" value="N/Namide_PRibTrfase"/>
</dbReference>
<dbReference type="GO" id="GO:0034355">
    <property type="term" value="P:NAD+ biosynthetic process via the salvage pathway"/>
    <property type="evidence" value="ECO:0007669"/>
    <property type="project" value="UniProtKB-ARBA"/>
</dbReference>
<comment type="similarity">
    <text evidence="2 9">Belongs to the NAPRTase family.</text>
</comment>
<dbReference type="STRING" id="1408416.GCA_000702765_00793"/>
<dbReference type="FunFam" id="3.20.20.70:FF:000076">
    <property type="entry name" value="Nicotinate phosphoribosyltransferase"/>
    <property type="match status" value="1"/>
</dbReference>
<evidence type="ECO:0000256" key="3">
    <source>
        <dbReference type="ARBA" id="ARBA00013236"/>
    </source>
</evidence>
<dbReference type="GO" id="GO:0005829">
    <property type="term" value="C:cytosol"/>
    <property type="evidence" value="ECO:0007669"/>
    <property type="project" value="TreeGrafter"/>
</dbReference>
<reference evidence="13 14" key="1">
    <citation type="submission" date="2019-01" db="EMBL/GenBank/DDBJ databases">
        <authorList>
            <consortium name="Pathogen Informatics"/>
        </authorList>
    </citation>
    <scope>NUCLEOTIDE SEQUENCE [LARGE SCALE GENOMIC DNA]</scope>
    <source>
        <strain evidence="13 14">NCTC10172</strain>
    </source>
</reference>
<comment type="PTM">
    <text evidence="9">Transiently phosphorylated on a His residue during the reaction cycle. Phosphorylation strongly increases the affinity for substrates and increases the rate of nicotinate D-ribonucleotide production. Dephosphorylation regenerates the low-affinity form of the enzyme, leading to product release.</text>
</comment>
<gene>
    <name evidence="13" type="primary">pncB</name>
    <name evidence="13" type="ORF">NCTC10172_00238</name>
</gene>
<evidence type="ECO:0000259" key="11">
    <source>
        <dbReference type="Pfam" id="PF17767"/>
    </source>
</evidence>
<dbReference type="InterPro" id="IPR041619">
    <property type="entry name" value="NAPRTase_C"/>
</dbReference>
<evidence type="ECO:0000256" key="4">
    <source>
        <dbReference type="ARBA" id="ARBA00022553"/>
    </source>
</evidence>
<organism evidence="13 14">
    <name type="scientific">Acholeplasma hippikon</name>
    <dbReference type="NCBI Taxonomy" id="264636"/>
    <lineage>
        <taxon>Bacteria</taxon>
        <taxon>Bacillati</taxon>
        <taxon>Mycoplasmatota</taxon>
        <taxon>Mollicutes</taxon>
        <taxon>Acholeplasmatales</taxon>
        <taxon>Acholeplasmataceae</taxon>
        <taxon>Acholeplasma</taxon>
    </lineage>
</organism>
<comment type="catalytic activity">
    <reaction evidence="8 9">
        <text>5-phospho-alpha-D-ribose 1-diphosphate + nicotinate + ATP + H2O = nicotinate beta-D-ribonucleotide + ADP + phosphate + diphosphate</text>
        <dbReference type="Rhea" id="RHEA:36163"/>
        <dbReference type="ChEBI" id="CHEBI:15377"/>
        <dbReference type="ChEBI" id="CHEBI:30616"/>
        <dbReference type="ChEBI" id="CHEBI:32544"/>
        <dbReference type="ChEBI" id="CHEBI:33019"/>
        <dbReference type="ChEBI" id="CHEBI:43474"/>
        <dbReference type="ChEBI" id="CHEBI:57502"/>
        <dbReference type="ChEBI" id="CHEBI:58017"/>
        <dbReference type="ChEBI" id="CHEBI:456216"/>
        <dbReference type="EC" id="6.3.4.21"/>
    </reaction>
</comment>
<evidence type="ECO:0000256" key="8">
    <source>
        <dbReference type="ARBA" id="ARBA00048668"/>
    </source>
</evidence>
<dbReference type="AlphaFoldDB" id="A0A449BIH2"/>
<keyword evidence="4" id="KW-0597">Phosphoprotein</keyword>
<dbReference type="SUPFAM" id="SSF54675">
    <property type="entry name" value="Nicotinate/Quinolinate PRTase N-terminal domain-like"/>
    <property type="match status" value="1"/>
</dbReference>
<evidence type="ECO:0000256" key="6">
    <source>
        <dbReference type="ARBA" id="ARBA00022642"/>
    </source>
</evidence>
<evidence type="ECO:0000259" key="12">
    <source>
        <dbReference type="Pfam" id="PF17956"/>
    </source>
</evidence>
<dbReference type="EC" id="6.3.4.21" evidence="3 9"/>
<dbReference type="GO" id="GO:0004516">
    <property type="term" value="F:nicotinate phosphoribosyltransferase activity"/>
    <property type="evidence" value="ECO:0007669"/>
    <property type="project" value="UniProtKB-UniRule"/>
</dbReference>
<dbReference type="NCBIfam" id="TIGR01513">
    <property type="entry name" value="NAPRTase_put"/>
    <property type="match status" value="1"/>
</dbReference>
<dbReference type="Gene3D" id="3.20.20.70">
    <property type="entry name" value="Aldolase class I"/>
    <property type="match status" value="1"/>
</dbReference>
<evidence type="ECO:0000259" key="10">
    <source>
        <dbReference type="Pfam" id="PF04095"/>
    </source>
</evidence>
<evidence type="ECO:0000313" key="14">
    <source>
        <dbReference type="Proteomes" id="UP000290909"/>
    </source>
</evidence>
<dbReference type="Gene3D" id="3.20.140.10">
    <property type="entry name" value="nicotinate phosphoribosyltransferase"/>
    <property type="match status" value="1"/>
</dbReference>
<dbReference type="EMBL" id="LR215050">
    <property type="protein sequence ID" value="VEU82230.1"/>
    <property type="molecule type" value="Genomic_DNA"/>
</dbReference>
<dbReference type="RefSeq" id="WP_035369110.1">
    <property type="nucleotide sequence ID" value="NZ_LR215050.1"/>
</dbReference>
<evidence type="ECO:0000256" key="9">
    <source>
        <dbReference type="RuleBase" id="RU365100"/>
    </source>
</evidence>
<dbReference type="InterPro" id="IPR040727">
    <property type="entry name" value="NAPRTase_N"/>
</dbReference>
<name>A0A449BIH2_9MOLU</name>
<dbReference type="NCBIfam" id="NF009131">
    <property type="entry name" value="PRK12484.1"/>
    <property type="match status" value="1"/>
</dbReference>
<dbReference type="InterPro" id="IPR036068">
    <property type="entry name" value="Nicotinate_pribotase-like_C"/>
</dbReference>
<dbReference type="InterPro" id="IPR007229">
    <property type="entry name" value="Nic_PRibTrfase-Fam"/>
</dbReference>
<dbReference type="Pfam" id="PF17767">
    <property type="entry name" value="NAPRTase_N"/>
    <property type="match status" value="1"/>
</dbReference>
<evidence type="ECO:0000256" key="7">
    <source>
        <dbReference type="ARBA" id="ARBA00022679"/>
    </source>
</evidence>
<keyword evidence="14" id="KW-1185">Reference proteome</keyword>
<dbReference type="NCBIfam" id="NF006695">
    <property type="entry name" value="PRK09243.1-2"/>
    <property type="match status" value="1"/>
</dbReference>
<comment type="function">
    <text evidence="9">Catalyzes the first step in the biosynthesis of NAD from nicotinic acid, the ATP-dependent synthesis of beta-nicotinate D-ribonucleotide from nicotinate and 5-phospho-D-ribose 1-phosphate.</text>
</comment>
<dbReference type="InterPro" id="IPR013785">
    <property type="entry name" value="Aldolase_TIM"/>
</dbReference>
<dbReference type="SUPFAM" id="SSF51690">
    <property type="entry name" value="Nicotinate/Quinolinate PRTase C-terminal domain-like"/>
    <property type="match status" value="1"/>
</dbReference>
<evidence type="ECO:0000313" key="13">
    <source>
        <dbReference type="EMBL" id="VEU82230.1"/>
    </source>
</evidence>
<feature type="domain" description="Nicotinate phosphoribosyltransferase N-terminal" evidence="11">
    <location>
        <begin position="8"/>
        <end position="128"/>
    </location>
</feature>
<dbReference type="InterPro" id="IPR006405">
    <property type="entry name" value="Nic_PRibTrfase_pncB"/>
</dbReference>
<evidence type="ECO:0000256" key="5">
    <source>
        <dbReference type="ARBA" id="ARBA00022598"/>
    </source>
</evidence>
<comment type="pathway">
    <text evidence="1 9">Cofactor biosynthesis; NAD(+) biosynthesis; nicotinate D-ribonucleotide from nicotinate: step 1/1.</text>
</comment>
<dbReference type="Pfam" id="PF04095">
    <property type="entry name" value="NAPRTase"/>
    <property type="match status" value="1"/>
</dbReference>
<dbReference type="PANTHER" id="PTHR11098:SF1">
    <property type="entry name" value="NICOTINATE PHOSPHORIBOSYLTRANSFERASE"/>
    <property type="match status" value="1"/>
</dbReference>
<feature type="domain" description="Nicotinate phosphoribosyltransferase C-terminal" evidence="12">
    <location>
        <begin position="362"/>
        <end position="469"/>
    </location>
</feature>
<sequence>MEKRNLSLLTDFYELTMANGFFLDGRENEIAVFDVFFRRVPDDGGYAILAGLESIIDYIENLKFTAEEIEFLRSKKIFSEGFLNYLANFKFTSDVFAIEEGTPIFPNEPIFVIKGPIIECQLIETMVLLSYNHQSLIATKASRIVREAKGRAVLEFGARRAHSYDAAIIGARSAYIGGVIGTSNTISDMYYGIPALGTMAHSYVQSFDSEYEAFKSYALNYPDNTVLLVDTYDTLNQGVPNAIKVHNEVLVPMGKKLKGIRIDSGDLAYLSKKVREMLDNAGLTETTITVSNSLDEYLIRDLIVHQDAKIDTFGVGERLITARSEAVFGGVYKLSAIERNGILVPRIKISDNVAKTTIPGFKQVYRFYDENNMAIADVITLFDEVIDESKPYMLFDPNAPWKEKLVSNFKAVPLLTKIFDNGKLIYKKPSLKEIRAKKEQLFGTLWKEVIRLQNPHEYYVDLSKPLWDLRQEMITKHRSR</sequence>
<dbReference type="UniPathway" id="UPA00253">
    <property type="reaction ID" value="UER00457"/>
</dbReference>
<dbReference type="PANTHER" id="PTHR11098">
    <property type="entry name" value="NICOTINATE PHOSPHORIBOSYLTRANSFERASE"/>
    <property type="match status" value="1"/>
</dbReference>
<evidence type="ECO:0000256" key="1">
    <source>
        <dbReference type="ARBA" id="ARBA00004952"/>
    </source>
</evidence>
<dbReference type="KEGG" id="ahk:NCTC10172_00238"/>
<dbReference type="CDD" id="cd01570">
    <property type="entry name" value="NAPRTase_A"/>
    <property type="match status" value="1"/>
</dbReference>
<keyword evidence="7 9" id="KW-0808">Transferase</keyword>